<accession>A0A8C6B272</accession>
<dbReference type="GO" id="GO:0005525">
    <property type="term" value="F:GTP binding"/>
    <property type="evidence" value="ECO:0007669"/>
    <property type="project" value="UniProtKB-KW"/>
</dbReference>
<feature type="binding site" evidence="3">
    <location>
        <begin position="20"/>
        <end position="27"/>
    </location>
    <ligand>
        <name>GTP</name>
        <dbReference type="ChEBI" id="CHEBI:37565"/>
    </ligand>
</feature>
<reference evidence="5" key="1">
    <citation type="submission" date="2025-08" db="UniProtKB">
        <authorList>
            <consortium name="Ensembl"/>
        </authorList>
    </citation>
    <scope>IDENTIFICATION</scope>
</reference>
<dbReference type="Proteomes" id="UP000694561">
    <property type="component" value="Unplaced"/>
</dbReference>
<dbReference type="GO" id="GO:0006886">
    <property type="term" value="P:intracellular protein transport"/>
    <property type="evidence" value="ECO:0007669"/>
    <property type="project" value="TreeGrafter"/>
</dbReference>
<name>A0A8C6B272_MONMO</name>
<dbReference type="GO" id="GO:0005794">
    <property type="term" value="C:Golgi apparatus"/>
    <property type="evidence" value="ECO:0007669"/>
    <property type="project" value="TreeGrafter"/>
</dbReference>
<dbReference type="AlphaFoldDB" id="A0A8C6B272"/>
<keyword evidence="6" id="KW-1185">Reference proteome</keyword>
<reference evidence="5" key="2">
    <citation type="submission" date="2025-09" db="UniProtKB">
        <authorList>
            <consortium name="Ensembl"/>
        </authorList>
    </citation>
    <scope>IDENTIFICATION</scope>
</reference>
<dbReference type="Gene3D" id="3.40.50.300">
    <property type="entry name" value="P-loop containing nucleotide triphosphate hydrolases"/>
    <property type="match status" value="1"/>
</dbReference>
<dbReference type="InterPro" id="IPR027417">
    <property type="entry name" value="P-loop_NTPase"/>
</dbReference>
<sequence>MSDLYKDMLLKDQYCILILGLDNAVRTTVLERSKTRFHKNSKGRSLSKITTTVGLNTGTVDVGKARLLLCGLAGGQEELQSLWYKDQAEGHGVLYVMGSTEERLSEAVAFPIFLSSFYIPLLLKSWAAQEKNPEMLISLPYLLSVRNS</sequence>
<dbReference type="InterPro" id="IPR006689">
    <property type="entry name" value="Small_GTPase_ARF/SAR"/>
</dbReference>
<dbReference type="PANTHER" id="PTHR45909">
    <property type="entry name" value="ADP-RIBOSYLATION FACTOR-RELATED PROTEIN 1"/>
    <property type="match status" value="1"/>
</dbReference>
<dbReference type="InterPro" id="IPR024156">
    <property type="entry name" value="Small_GTPase_ARF"/>
</dbReference>
<dbReference type="PANTHER" id="PTHR45909:SF1">
    <property type="entry name" value="ADP-RIBOSYLATION FACTOR-RELATED PROTEIN 1"/>
    <property type="match status" value="1"/>
</dbReference>
<dbReference type="GO" id="GO:0034067">
    <property type="term" value="P:protein localization to Golgi apparatus"/>
    <property type="evidence" value="ECO:0007669"/>
    <property type="project" value="TreeGrafter"/>
</dbReference>
<evidence type="ECO:0000256" key="2">
    <source>
        <dbReference type="ARBA" id="ARBA00023134"/>
    </source>
</evidence>
<dbReference type="GeneTree" id="ENSGT00940000156407"/>
<evidence type="ECO:0000256" key="1">
    <source>
        <dbReference type="ARBA" id="ARBA00022741"/>
    </source>
</evidence>
<feature type="binding site" evidence="3">
    <location>
        <position position="75"/>
    </location>
    <ligand>
        <name>GTP</name>
        <dbReference type="ChEBI" id="CHEBI:37565"/>
    </ligand>
</feature>
<dbReference type="GO" id="GO:0043001">
    <property type="term" value="P:Golgi to plasma membrane protein transport"/>
    <property type="evidence" value="ECO:0007669"/>
    <property type="project" value="TreeGrafter"/>
</dbReference>
<feature type="binding site" evidence="4">
    <location>
        <position position="52"/>
    </location>
    <ligand>
        <name>Mg(2+)</name>
        <dbReference type="ChEBI" id="CHEBI:18420"/>
    </ligand>
</feature>
<dbReference type="GO" id="GO:0046872">
    <property type="term" value="F:metal ion binding"/>
    <property type="evidence" value="ECO:0007669"/>
    <property type="project" value="UniProtKB-KW"/>
</dbReference>
<dbReference type="Ensembl" id="ENSMMNT00015010911.1">
    <property type="protein sequence ID" value="ENSMMNP00015009972.1"/>
    <property type="gene ID" value="ENSMMNG00015007419.1"/>
</dbReference>
<evidence type="ECO:0000256" key="4">
    <source>
        <dbReference type="PIRSR" id="PIRSR606689-2"/>
    </source>
</evidence>
<keyword evidence="1 3" id="KW-0547">Nucleotide-binding</keyword>
<evidence type="ECO:0000256" key="3">
    <source>
        <dbReference type="PIRSR" id="PIRSR606689-1"/>
    </source>
</evidence>
<evidence type="ECO:0000313" key="5">
    <source>
        <dbReference type="Ensembl" id="ENSMMNP00015009972.1"/>
    </source>
</evidence>
<evidence type="ECO:0000313" key="6">
    <source>
        <dbReference type="Proteomes" id="UP000694561"/>
    </source>
</evidence>
<dbReference type="GO" id="GO:0003924">
    <property type="term" value="F:GTPase activity"/>
    <property type="evidence" value="ECO:0007669"/>
    <property type="project" value="InterPro"/>
</dbReference>
<feature type="binding site" evidence="4">
    <location>
        <position position="27"/>
    </location>
    <ligand>
        <name>Mg(2+)</name>
        <dbReference type="ChEBI" id="CHEBI:18420"/>
    </ligand>
</feature>
<protein>
    <submittedName>
        <fullName evidence="5">Uncharacterized protein</fullName>
    </submittedName>
</protein>
<keyword evidence="4" id="KW-0479">Metal-binding</keyword>
<proteinExistence type="predicted"/>
<keyword evidence="4" id="KW-0460">Magnesium</keyword>
<keyword evidence="2 3" id="KW-0342">GTP-binding</keyword>
<dbReference type="Pfam" id="PF00025">
    <property type="entry name" value="Arf"/>
    <property type="match status" value="1"/>
</dbReference>
<organism evidence="5 6">
    <name type="scientific">Monodon monoceros</name>
    <name type="common">Narwhal</name>
    <name type="synonym">Ceratodon monodon</name>
    <dbReference type="NCBI Taxonomy" id="40151"/>
    <lineage>
        <taxon>Eukaryota</taxon>
        <taxon>Metazoa</taxon>
        <taxon>Chordata</taxon>
        <taxon>Craniata</taxon>
        <taxon>Vertebrata</taxon>
        <taxon>Euteleostomi</taxon>
        <taxon>Mammalia</taxon>
        <taxon>Eutheria</taxon>
        <taxon>Laurasiatheria</taxon>
        <taxon>Artiodactyla</taxon>
        <taxon>Whippomorpha</taxon>
        <taxon>Cetacea</taxon>
        <taxon>Odontoceti</taxon>
        <taxon>Monodontidae</taxon>
        <taxon>Monodon</taxon>
    </lineage>
</organism>
<dbReference type="SUPFAM" id="SSF52540">
    <property type="entry name" value="P-loop containing nucleoside triphosphate hydrolases"/>
    <property type="match status" value="1"/>
</dbReference>